<protein>
    <submittedName>
        <fullName evidence="2">Membrane protein</fullName>
    </submittedName>
</protein>
<comment type="caution">
    <text evidence="2">The sequence shown here is derived from an EMBL/GenBank/DDBJ whole genome shotgun (WGS) entry which is preliminary data.</text>
</comment>
<proteinExistence type="predicted"/>
<evidence type="ECO:0000313" key="3">
    <source>
        <dbReference type="Proteomes" id="UP001500390"/>
    </source>
</evidence>
<dbReference type="Proteomes" id="UP001500390">
    <property type="component" value="Unassembled WGS sequence"/>
</dbReference>
<dbReference type="RefSeq" id="WP_159899444.1">
    <property type="nucleotide sequence ID" value="NZ_BAABFX010000005.1"/>
</dbReference>
<organism evidence="2 3">
    <name type="scientific">Ornithinibacter aureus</name>
    <dbReference type="NCBI Taxonomy" id="622664"/>
    <lineage>
        <taxon>Bacteria</taxon>
        <taxon>Bacillati</taxon>
        <taxon>Actinomycetota</taxon>
        <taxon>Actinomycetes</taxon>
        <taxon>Micrococcales</taxon>
        <taxon>Intrasporangiaceae</taxon>
        <taxon>Ornithinibacter</taxon>
    </lineage>
</organism>
<name>A0ABP8J8G9_9MICO</name>
<reference evidence="3" key="1">
    <citation type="journal article" date="2019" name="Int. J. Syst. Evol. Microbiol.">
        <title>The Global Catalogue of Microorganisms (GCM) 10K type strain sequencing project: providing services to taxonomists for standard genome sequencing and annotation.</title>
        <authorList>
            <consortium name="The Broad Institute Genomics Platform"/>
            <consortium name="The Broad Institute Genome Sequencing Center for Infectious Disease"/>
            <person name="Wu L."/>
            <person name="Ma J."/>
        </authorList>
    </citation>
    <scope>NUCLEOTIDE SEQUENCE [LARGE SCALE GENOMIC DNA]</scope>
    <source>
        <strain evidence="3">JCM 17738</strain>
    </source>
</reference>
<gene>
    <name evidence="2" type="ORF">GCM10023153_00780</name>
</gene>
<sequence>MNDTLQIATFVVIVLLVAAWYLSYSAARLDRLHAKVEGAMSALDAQLIRRAEAALELANSGVLDPASALLIADAATESLERTTEQPVTDDLLDGQHFGGREHVESDLTAALAAALPGEVVAELRAAGDEFVISELDRVAASVLRVQLARRFHNDAVRDVRRVRAKRTVRWFGLAGHAALPELVEFEDHVPLALPV</sequence>
<keyword evidence="3" id="KW-1185">Reference proteome</keyword>
<keyword evidence="1" id="KW-0472">Membrane</keyword>
<accession>A0ABP8J8G9</accession>
<dbReference type="EMBL" id="BAABFX010000005">
    <property type="protein sequence ID" value="GAA4386847.1"/>
    <property type="molecule type" value="Genomic_DNA"/>
</dbReference>
<keyword evidence="1" id="KW-0812">Transmembrane</keyword>
<keyword evidence="1" id="KW-1133">Transmembrane helix</keyword>
<feature type="transmembrane region" description="Helical" evidence="1">
    <location>
        <begin position="6"/>
        <end position="24"/>
    </location>
</feature>
<evidence type="ECO:0000313" key="2">
    <source>
        <dbReference type="EMBL" id="GAA4386847.1"/>
    </source>
</evidence>
<evidence type="ECO:0000256" key="1">
    <source>
        <dbReference type="SAM" id="Phobius"/>
    </source>
</evidence>